<organism evidence="1 2">
    <name type="scientific">Colocasia esculenta</name>
    <name type="common">Wild taro</name>
    <name type="synonym">Arum esculentum</name>
    <dbReference type="NCBI Taxonomy" id="4460"/>
    <lineage>
        <taxon>Eukaryota</taxon>
        <taxon>Viridiplantae</taxon>
        <taxon>Streptophyta</taxon>
        <taxon>Embryophyta</taxon>
        <taxon>Tracheophyta</taxon>
        <taxon>Spermatophyta</taxon>
        <taxon>Magnoliopsida</taxon>
        <taxon>Liliopsida</taxon>
        <taxon>Araceae</taxon>
        <taxon>Aroideae</taxon>
        <taxon>Colocasieae</taxon>
        <taxon>Colocasia</taxon>
    </lineage>
</organism>
<dbReference type="Proteomes" id="UP000652761">
    <property type="component" value="Unassembled WGS sequence"/>
</dbReference>
<proteinExistence type="predicted"/>
<sequence>MRKKNFGVRGKDGYGVCGPDGYGVREKDGFVRERTDLVLPEVLLESNSVSLVFRPDFSEFCPIRGGLPEVAPLRLTGDGGTRAYPLRLGQTGGGGGWGMPPIGLNQRHPTSDCTGFGPFVGFEVRMSFGDRNIVRKPRGEATGSGHVDHSLILKENNLYQYERPEGYPKHFPTNADLFPFIQSFVPADQDDQDPPATAEKCQLERAILEGRDSLFRSCYLSFPSFPLRHIHQTQFPAASQLAFFGTDPDCYVKGRVFISTAWEVSGRHSVISSTAPGLFLSPSGMDFVTEGYSKLCMLDRLVDGSTPSWYGQWFVIPSHRFHLGATEWLMGILHHHGELLGHVGIRHAVTAGLYKYPCHSGLLQALAERFNQRFNTFATAEGVIGFDLWSFHHISGLPIHGRPYEEVVLHDLQRNASTGTGNYTLPLCF</sequence>
<protein>
    <submittedName>
        <fullName evidence="1">Uncharacterized protein</fullName>
    </submittedName>
</protein>
<evidence type="ECO:0000313" key="2">
    <source>
        <dbReference type="Proteomes" id="UP000652761"/>
    </source>
</evidence>
<dbReference type="EMBL" id="NMUH01015765">
    <property type="protein sequence ID" value="MQM23297.1"/>
    <property type="molecule type" value="Genomic_DNA"/>
</dbReference>
<name>A0A843XX42_COLES</name>
<reference evidence="1" key="1">
    <citation type="submission" date="2017-07" db="EMBL/GenBank/DDBJ databases">
        <title>Taro Niue Genome Assembly and Annotation.</title>
        <authorList>
            <person name="Atibalentja N."/>
            <person name="Keating K."/>
            <person name="Fields C.J."/>
        </authorList>
    </citation>
    <scope>NUCLEOTIDE SEQUENCE</scope>
    <source>
        <strain evidence="1">Niue_2</strain>
        <tissue evidence="1">Leaf</tissue>
    </source>
</reference>
<keyword evidence="2" id="KW-1185">Reference proteome</keyword>
<gene>
    <name evidence="1" type="ORF">Taro_056361</name>
</gene>
<comment type="caution">
    <text evidence="1">The sequence shown here is derived from an EMBL/GenBank/DDBJ whole genome shotgun (WGS) entry which is preliminary data.</text>
</comment>
<dbReference type="AlphaFoldDB" id="A0A843XX42"/>
<evidence type="ECO:0000313" key="1">
    <source>
        <dbReference type="EMBL" id="MQM23297.1"/>
    </source>
</evidence>
<accession>A0A843XX42</accession>